<dbReference type="GO" id="GO:0005886">
    <property type="term" value="C:plasma membrane"/>
    <property type="evidence" value="ECO:0007669"/>
    <property type="project" value="TreeGrafter"/>
</dbReference>
<dbReference type="NCBIfam" id="TIGR00066">
    <property type="entry name" value="g_glut_trans"/>
    <property type="match status" value="1"/>
</dbReference>
<accession>A0A367JK79</accession>
<dbReference type="AlphaFoldDB" id="A0A367JK79"/>
<dbReference type="SUPFAM" id="SSF56235">
    <property type="entry name" value="N-terminal nucleophile aminohydrolases (Ntn hydrolases)"/>
    <property type="match status" value="1"/>
</dbReference>
<dbReference type="EC" id="2.3.2.2" evidence="8"/>
<comment type="caution">
    <text evidence="10">The sequence shown here is derived from an EMBL/GenBank/DDBJ whole genome shotgun (WGS) entry which is preliminary data.</text>
</comment>
<dbReference type="STRING" id="86630.A0A367JK79"/>
<evidence type="ECO:0000256" key="7">
    <source>
        <dbReference type="PIRSR" id="PIRSR600101-2"/>
    </source>
</evidence>
<keyword evidence="9" id="KW-0812">Transmembrane</keyword>
<feature type="binding site" evidence="7">
    <location>
        <position position="134"/>
    </location>
    <ligand>
        <name>L-glutamate</name>
        <dbReference type="ChEBI" id="CHEBI:29985"/>
    </ligand>
</feature>
<evidence type="ECO:0000256" key="8">
    <source>
        <dbReference type="RuleBase" id="RU368068"/>
    </source>
</evidence>
<evidence type="ECO:0000256" key="4">
    <source>
        <dbReference type="ARBA" id="ARBA00009381"/>
    </source>
</evidence>
<feature type="binding site" evidence="7">
    <location>
        <position position="496"/>
    </location>
    <ligand>
        <name>L-glutamate</name>
        <dbReference type="ChEBI" id="CHEBI:29985"/>
    </ligand>
</feature>
<proteinExistence type="inferred from homology"/>
<comment type="catalytic activity">
    <reaction evidence="1 8">
        <text>an S-substituted glutathione + H2O = an S-substituted L-cysteinylglycine + L-glutamate</text>
        <dbReference type="Rhea" id="RHEA:59468"/>
        <dbReference type="ChEBI" id="CHEBI:15377"/>
        <dbReference type="ChEBI" id="CHEBI:29985"/>
        <dbReference type="ChEBI" id="CHEBI:90779"/>
        <dbReference type="ChEBI" id="CHEBI:143103"/>
        <dbReference type="EC" id="3.4.19.13"/>
    </reaction>
</comment>
<dbReference type="FunFam" id="3.60.20.40:FF:000001">
    <property type="entry name" value="Gamma-glutamyltranspeptidase 1"/>
    <property type="match status" value="1"/>
</dbReference>
<name>A0A367JK79_RHIAZ</name>
<keyword evidence="9" id="KW-0472">Membrane</keyword>
<dbReference type="PANTHER" id="PTHR11686:SF9">
    <property type="entry name" value="RE13973P"/>
    <property type="match status" value="1"/>
</dbReference>
<dbReference type="InterPro" id="IPR000101">
    <property type="entry name" value="GGT_peptidase"/>
</dbReference>
<feature type="binding site" evidence="7">
    <location>
        <begin position="473"/>
        <end position="474"/>
    </location>
    <ligand>
        <name>L-glutamate</name>
        <dbReference type="ChEBI" id="CHEBI:29985"/>
    </ligand>
</feature>
<keyword evidence="9" id="KW-1133">Transmembrane helix</keyword>
<dbReference type="GO" id="GO:0036374">
    <property type="term" value="F:glutathione hydrolase activity"/>
    <property type="evidence" value="ECO:0007669"/>
    <property type="project" value="UniProtKB-UniRule"/>
</dbReference>
<evidence type="ECO:0000256" key="6">
    <source>
        <dbReference type="PIRSR" id="PIRSR600101-1"/>
    </source>
</evidence>
<comment type="similarity">
    <text evidence="4">Belongs to the gamma-glutamyltransferase family.</text>
</comment>
<dbReference type="Pfam" id="PF01019">
    <property type="entry name" value="G_glu_transpept"/>
    <property type="match status" value="1"/>
</dbReference>
<keyword evidence="8" id="KW-0808">Transferase</keyword>
<protein>
    <recommendedName>
        <fullName evidence="8">Glutathione hydrolase</fullName>
        <ecNumber evidence="8">2.3.2.2</ecNumber>
        <ecNumber evidence="8">3.4.19.13</ecNumber>
    </recommendedName>
    <alternativeName>
        <fullName evidence="8">Gamma-glutamyltransferase</fullName>
    </alternativeName>
    <alternativeName>
        <fullName evidence="8">Gamma-glutamyltranspeptidase</fullName>
    </alternativeName>
</protein>
<evidence type="ECO:0000313" key="10">
    <source>
        <dbReference type="EMBL" id="RCH90347.1"/>
    </source>
</evidence>
<dbReference type="Proteomes" id="UP000252139">
    <property type="component" value="Unassembled WGS sequence"/>
</dbReference>
<organism evidence="10 11">
    <name type="scientific">Rhizopus azygosporus</name>
    <name type="common">Rhizopus microsporus var. azygosporus</name>
    <dbReference type="NCBI Taxonomy" id="86630"/>
    <lineage>
        <taxon>Eukaryota</taxon>
        <taxon>Fungi</taxon>
        <taxon>Fungi incertae sedis</taxon>
        <taxon>Mucoromycota</taxon>
        <taxon>Mucoromycotina</taxon>
        <taxon>Mucoromycetes</taxon>
        <taxon>Mucorales</taxon>
        <taxon>Mucorineae</taxon>
        <taxon>Rhizopodaceae</taxon>
        <taxon>Rhizopus</taxon>
    </lineage>
</organism>
<dbReference type="PANTHER" id="PTHR11686">
    <property type="entry name" value="GAMMA GLUTAMYL TRANSPEPTIDASE"/>
    <property type="match status" value="1"/>
</dbReference>
<dbReference type="Gene3D" id="3.60.20.40">
    <property type="match status" value="1"/>
</dbReference>
<dbReference type="OrthoDB" id="1081007at2759"/>
<dbReference type="FunFam" id="1.10.246.130:FF:000001">
    <property type="entry name" value="Gamma-glutamyltransferase 5 isoform 1"/>
    <property type="match status" value="1"/>
</dbReference>
<evidence type="ECO:0000256" key="5">
    <source>
        <dbReference type="ARBA" id="ARBA00047417"/>
    </source>
</evidence>
<evidence type="ECO:0000256" key="2">
    <source>
        <dbReference type="ARBA" id="ARBA00001089"/>
    </source>
</evidence>
<feature type="transmembrane region" description="Helical" evidence="9">
    <location>
        <begin position="24"/>
        <end position="45"/>
    </location>
</feature>
<comment type="function">
    <text evidence="8">Cleaves the gamma-glutamyl peptide bond of glutathione and glutathione conjugates.</text>
</comment>
<dbReference type="EC" id="3.4.19.13" evidence="8"/>
<feature type="binding site" evidence="7">
    <location>
        <position position="445"/>
    </location>
    <ligand>
        <name>L-glutamate</name>
        <dbReference type="ChEBI" id="CHEBI:29985"/>
    </ligand>
</feature>
<dbReference type="UniPathway" id="UPA00204"/>
<dbReference type="PRINTS" id="PR01210">
    <property type="entry name" value="GGTRANSPTASE"/>
</dbReference>
<dbReference type="InterPro" id="IPR043137">
    <property type="entry name" value="GGT_ssub_C"/>
</dbReference>
<feature type="binding site" evidence="7">
    <location>
        <begin position="421"/>
        <end position="423"/>
    </location>
    <ligand>
        <name>L-glutamate</name>
        <dbReference type="ChEBI" id="CHEBI:29985"/>
    </ligand>
</feature>
<dbReference type="GO" id="GO:0006751">
    <property type="term" value="P:glutathione catabolic process"/>
    <property type="evidence" value="ECO:0007669"/>
    <property type="project" value="UniProtKB-UniRule"/>
</dbReference>
<dbReference type="InterPro" id="IPR029055">
    <property type="entry name" value="Ntn_hydrolases_N"/>
</dbReference>
<keyword evidence="11" id="KW-1185">Reference proteome</keyword>
<gene>
    <name evidence="10" type="ORF">CU097_011410</name>
</gene>
<feature type="active site" description="Nucleophile" evidence="6">
    <location>
        <position position="403"/>
    </location>
</feature>
<dbReference type="InterPro" id="IPR043138">
    <property type="entry name" value="GGT_lsub"/>
</dbReference>
<sequence>MVAVDEESQPFMGQNEKKIKRNRLFIFTASVIMLMFISATASLPFKRVAIDKYSENHTEPHLVVGHQGAVAVELKECSDAGLDILKDGGGAVDAAIASALCIGVVNSFATVGIGGGGFMLIRSPNGTFEFIDFRESAPAASHKDMFVHDPMAAQRGGLAVGVPGEIRGFQLAHERYGKLPWKDLFASAIKVAEEGFEVTDLLYSKLLKSKTWIEKEPGFAEVYAPTGVIAQPGDIIKRTKLAQTLKIIAEEGADVFYEGIIAQTIVNATQAAGGILTMEDMRNYKPLIRPTISTSYHGKKVVTCSAPTSGPALLSVLNIIEAYNFQKDGPTALNIHRLIEALKFGYAFRTELGDPDFIHNQKRIEEIISKDWADYVRKNISDDRTFEPLYYHPKFDTKDPHGTMHLSVIDKEDGAVSLTSTVNLMFGAKFMDPVTGIILNDEMDDFSIPGIPNNFGLYPSVYNYAAPGKRPLSTITPTIIEGENNKLEMAVGGSGGSQIMTATLNVILNTYDFGDNVFDAVSAPRIHHQLFPNVVGFETGYDMNILNQLEEIGHTLQNLAETGTVSASQAIRKFSNGTLHAASDPRKKGVAAAY</sequence>
<comment type="catalytic activity">
    <reaction evidence="5 8">
        <text>an N-terminal (5-L-glutamyl)-[peptide] + an alpha-amino acid = 5-L-glutamyl amino acid + an N-terminal L-alpha-aminoacyl-[peptide]</text>
        <dbReference type="Rhea" id="RHEA:23904"/>
        <dbReference type="Rhea" id="RHEA-COMP:9780"/>
        <dbReference type="Rhea" id="RHEA-COMP:9795"/>
        <dbReference type="ChEBI" id="CHEBI:77644"/>
        <dbReference type="ChEBI" id="CHEBI:78597"/>
        <dbReference type="ChEBI" id="CHEBI:78599"/>
        <dbReference type="ChEBI" id="CHEBI:78608"/>
        <dbReference type="EC" id="2.3.2.2"/>
    </reaction>
</comment>
<keyword evidence="8" id="KW-0012">Acyltransferase</keyword>
<evidence type="ECO:0000256" key="9">
    <source>
        <dbReference type="SAM" id="Phobius"/>
    </source>
</evidence>
<comment type="catalytic activity">
    <reaction evidence="2 8">
        <text>glutathione + H2O = L-cysteinylglycine + L-glutamate</text>
        <dbReference type="Rhea" id="RHEA:28807"/>
        <dbReference type="ChEBI" id="CHEBI:15377"/>
        <dbReference type="ChEBI" id="CHEBI:29985"/>
        <dbReference type="ChEBI" id="CHEBI:57925"/>
        <dbReference type="ChEBI" id="CHEBI:61694"/>
        <dbReference type="EC" id="3.4.19.13"/>
    </reaction>
</comment>
<dbReference type="Gene3D" id="1.10.246.130">
    <property type="match status" value="1"/>
</dbReference>
<comment type="pathway">
    <text evidence="3 8">Sulfur metabolism; glutathione metabolism.</text>
</comment>
<keyword evidence="8" id="KW-0378">Hydrolase</keyword>
<evidence type="ECO:0000256" key="3">
    <source>
        <dbReference type="ARBA" id="ARBA00005115"/>
    </source>
</evidence>
<dbReference type="GO" id="GO:0103068">
    <property type="term" value="F:leukotriene C4 gamma-glutamyl transferase activity"/>
    <property type="evidence" value="ECO:0007669"/>
    <property type="project" value="UniProtKB-EC"/>
</dbReference>
<reference evidence="10 11" key="1">
    <citation type="journal article" date="2018" name="G3 (Bethesda)">
        <title>Phylogenetic and Phylogenomic Definition of Rhizopus Species.</title>
        <authorList>
            <person name="Gryganskyi A.P."/>
            <person name="Golan J."/>
            <person name="Dolatabadi S."/>
            <person name="Mondo S."/>
            <person name="Robb S."/>
            <person name="Idnurm A."/>
            <person name="Muszewska A."/>
            <person name="Steczkiewicz K."/>
            <person name="Masonjones S."/>
            <person name="Liao H.L."/>
            <person name="Gajdeczka M.T."/>
            <person name="Anike F."/>
            <person name="Vuek A."/>
            <person name="Anishchenko I.M."/>
            <person name="Voigt K."/>
            <person name="de Hoog G.S."/>
            <person name="Smith M.E."/>
            <person name="Heitman J."/>
            <person name="Vilgalys R."/>
            <person name="Stajich J.E."/>
        </authorList>
    </citation>
    <scope>NUCLEOTIDE SEQUENCE [LARGE SCALE GENOMIC DNA]</scope>
    <source>
        <strain evidence="10 11">CBS 357.93</strain>
    </source>
</reference>
<dbReference type="EMBL" id="PJQL01001137">
    <property type="protein sequence ID" value="RCH90347.1"/>
    <property type="molecule type" value="Genomic_DNA"/>
</dbReference>
<evidence type="ECO:0000313" key="11">
    <source>
        <dbReference type="Proteomes" id="UP000252139"/>
    </source>
</evidence>
<evidence type="ECO:0000256" key="1">
    <source>
        <dbReference type="ARBA" id="ARBA00001049"/>
    </source>
</evidence>